<organism evidence="2 3">
    <name type="scientific">Streptomyces graminearus</name>
    <dbReference type="NCBI Taxonomy" id="284030"/>
    <lineage>
        <taxon>Bacteria</taxon>
        <taxon>Bacillati</taxon>
        <taxon>Actinomycetota</taxon>
        <taxon>Actinomycetes</taxon>
        <taxon>Kitasatosporales</taxon>
        <taxon>Streptomycetaceae</taxon>
        <taxon>Streptomyces</taxon>
    </lineage>
</organism>
<reference evidence="2 3" key="1">
    <citation type="journal article" date="2019" name="Int. J. Syst. Evol. Microbiol.">
        <title>The Global Catalogue of Microorganisms (GCM) 10K type strain sequencing project: providing services to taxonomists for standard genome sequencing and annotation.</title>
        <authorList>
            <consortium name="The Broad Institute Genomics Platform"/>
            <consortium name="The Broad Institute Genome Sequencing Center for Infectious Disease"/>
            <person name="Wu L."/>
            <person name="Ma J."/>
        </authorList>
    </citation>
    <scope>NUCLEOTIDE SEQUENCE [LARGE SCALE GENOMIC DNA]</scope>
    <source>
        <strain evidence="2 3">JCM 6923</strain>
    </source>
</reference>
<keyword evidence="3" id="KW-1185">Reference proteome</keyword>
<feature type="region of interest" description="Disordered" evidence="1">
    <location>
        <begin position="1"/>
        <end position="43"/>
    </location>
</feature>
<accession>A0ABN3KSZ2</accession>
<feature type="compositionally biased region" description="Basic and acidic residues" evidence="1">
    <location>
        <begin position="1"/>
        <end position="17"/>
    </location>
</feature>
<sequence>MRRAADALRTARTERRATAGHPSAAAMVRPLRQPVARTGSGGRTLRITRDISAAAAHSVPEAYQTRS</sequence>
<evidence type="ECO:0000313" key="3">
    <source>
        <dbReference type="Proteomes" id="UP001501721"/>
    </source>
</evidence>
<gene>
    <name evidence="2" type="ORF">GCM10010422_11650</name>
</gene>
<dbReference type="EMBL" id="BAAATL010000003">
    <property type="protein sequence ID" value="GAA2470992.1"/>
    <property type="molecule type" value="Genomic_DNA"/>
</dbReference>
<proteinExistence type="predicted"/>
<comment type="caution">
    <text evidence="2">The sequence shown here is derived from an EMBL/GenBank/DDBJ whole genome shotgun (WGS) entry which is preliminary data.</text>
</comment>
<dbReference type="Proteomes" id="UP001501721">
    <property type="component" value="Unassembled WGS sequence"/>
</dbReference>
<protein>
    <submittedName>
        <fullName evidence="2">Uncharacterized protein</fullName>
    </submittedName>
</protein>
<name>A0ABN3KSZ2_9ACTN</name>
<evidence type="ECO:0000313" key="2">
    <source>
        <dbReference type="EMBL" id="GAA2470992.1"/>
    </source>
</evidence>
<evidence type="ECO:0000256" key="1">
    <source>
        <dbReference type="SAM" id="MobiDB-lite"/>
    </source>
</evidence>